<dbReference type="EC" id="2.6.1.13" evidence="3"/>
<name>A0A940RYW2_9ACTN</name>
<evidence type="ECO:0000256" key="3">
    <source>
        <dbReference type="ARBA" id="ARBA00012924"/>
    </source>
</evidence>
<dbReference type="Gene3D" id="3.40.640.10">
    <property type="entry name" value="Type I PLP-dependent aspartate aminotransferase-like (Major domain)"/>
    <property type="match status" value="1"/>
</dbReference>
<proteinExistence type="inferred from homology"/>
<comment type="cofactor">
    <cofactor evidence="1">
        <name>pyridoxal 5'-phosphate</name>
        <dbReference type="ChEBI" id="CHEBI:597326"/>
    </cofactor>
</comment>
<dbReference type="InterPro" id="IPR015421">
    <property type="entry name" value="PyrdxlP-dep_Trfase_major"/>
</dbReference>
<dbReference type="PANTHER" id="PTHR11986:SF18">
    <property type="entry name" value="ORNITHINE AMINOTRANSFERASE, MITOCHONDRIAL"/>
    <property type="match status" value="1"/>
</dbReference>
<dbReference type="PANTHER" id="PTHR11986">
    <property type="entry name" value="AMINOTRANSFERASE CLASS III"/>
    <property type="match status" value="1"/>
</dbReference>
<dbReference type="RefSeq" id="WP_209345699.1">
    <property type="nucleotide sequence ID" value="NZ_JAGIQL010000260.1"/>
</dbReference>
<dbReference type="GO" id="GO:0030170">
    <property type="term" value="F:pyridoxal phosphate binding"/>
    <property type="evidence" value="ECO:0007669"/>
    <property type="project" value="InterPro"/>
</dbReference>
<evidence type="ECO:0000313" key="10">
    <source>
        <dbReference type="EMBL" id="MBP0461965.1"/>
    </source>
</evidence>
<evidence type="ECO:0000256" key="8">
    <source>
        <dbReference type="ARBA" id="ARBA00030587"/>
    </source>
</evidence>
<dbReference type="PROSITE" id="PS00600">
    <property type="entry name" value="AA_TRANSFER_CLASS_3"/>
    <property type="match status" value="1"/>
</dbReference>
<accession>A0A940RYW2</accession>
<gene>
    <name evidence="10" type="primary">rocD</name>
    <name evidence="10" type="ORF">JFN87_31605</name>
</gene>
<dbReference type="InterPro" id="IPR015424">
    <property type="entry name" value="PyrdxlP-dep_Trfase"/>
</dbReference>
<dbReference type="EMBL" id="JAGIQL010000260">
    <property type="protein sequence ID" value="MBP0461965.1"/>
    <property type="molecule type" value="Genomic_DNA"/>
</dbReference>
<dbReference type="SUPFAM" id="SSF53383">
    <property type="entry name" value="PLP-dependent transferases"/>
    <property type="match status" value="1"/>
</dbReference>
<protein>
    <recommendedName>
        <fullName evidence="3">ornithine aminotransferase</fullName>
        <ecNumber evidence="3">2.6.1.13</ecNumber>
    </recommendedName>
    <alternativeName>
        <fullName evidence="8">Ornithine--oxo-acid aminotransferase</fullName>
    </alternativeName>
</protein>
<dbReference type="Gene3D" id="3.90.1150.10">
    <property type="entry name" value="Aspartate Aminotransferase, domain 1"/>
    <property type="match status" value="1"/>
</dbReference>
<dbReference type="InterPro" id="IPR049704">
    <property type="entry name" value="Aminotrans_3_PPA_site"/>
</dbReference>
<dbReference type="CDD" id="cd00610">
    <property type="entry name" value="OAT_like"/>
    <property type="match status" value="1"/>
</dbReference>
<evidence type="ECO:0000313" key="11">
    <source>
        <dbReference type="Proteomes" id="UP000670475"/>
    </source>
</evidence>
<comment type="caution">
    <text evidence="10">The sequence shown here is derived from an EMBL/GenBank/DDBJ whole genome shotgun (WGS) entry which is preliminary data.</text>
</comment>
<dbReference type="GO" id="GO:0042802">
    <property type="term" value="F:identical protein binding"/>
    <property type="evidence" value="ECO:0007669"/>
    <property type="project" value="TreeGrafter"/>
</dbReference>
<dbReference type="InterPro" id="IPR010164">
    <property type="entry name" value="Orn_aminotrans"/>
</dbReference>
<sequence length="414" mass="43915">MSTTSSPVGQVTGQGTAQAIASAEAHSAHNYHPLPVVVSSAEGAWMTDVEGRRYLDMLAGYSALNFGHRNQRLIDAAKAQLERVTLTSRAFHHDRFARFCEQLAELCGMEMVLPMNTGAEAIETAVKTARKWGYEVKGVPDGEARIVVASGNFHGRTTTVVSFSTDPEARAGFGPYTPGFDVVPYGDVAALEAAVTDRTVAVLLEPIQGEAGVLVPPPGYLAAVRELTRARNVLFVADEIQSGLGRTGRTFACEHEGVVPDMYVLGKALGGGVVPVSAVVSSAEVLGVYRPGEHGSTFGGNPLACAVGLEVIAMLRTGEFQERAARLGDHLHEQLGRLVGHGGVTQVRGRGLWAGVDIAPEHGTGRQISERLMDRGVLVKDTHGSTIRLAPPLVISQEDLDWGLAQLRGVLAES</sequence>
<organism evidence="10 11">
    <name type="scientific">Streptomyces montanisoli</name>
    <dbReference type="NCBI Taxonomy" id="2798581"/>
    <lineage>
        <taxon>Bacteria</taxon>
        <taxon>Bacillati</taxon>
        <taxon>Actinomycetota</taxon>
        <taxon>Actinomycetes</taxon>
        <taxon>Kitasatosporales</taxon>
        <taxon>Streptomycetaceae</taxon>
        <taxon>Streptomyces</taxon>
    </lineage>
</organism>
<keyword evidence="5" id="KW-0641">Proline biosynthesis</keyword>
<keyword evidence="11" id="KW-1185">Reference proteome</keyword>
<keyword evidence="5" id="KW-0028">Amino-acid biosynthesis</keyword>
<dbReference type="PIRSF" id="PIRSF000521">
    <property type="entry name" value="Transaminase_4ab_Lys_Orn"/>
    <property type="match status" value="1"/>
</dbReference>
<reference evidence="10" key="1">
    <citation type="submission" date="2021-03" db="EMBL/GenBank/DDBJ databases">
        <title>Whole genome sequence of Streptomyces bomunensis MMS17-BM035.</title>
        <authorList>
            <person name="Lee J.H."/>
        </authorList>
    </citation>
    <scope>NUCLEOTIDE SEQUENCE</scope>
    <source>
        <strain evidence="10">MMS17-BM035</strain>
    </source>
</reference>
<dbReference type="InterPro" id="IPR015422">
    <property type="entry name" value="PyrdxlP-dep_Trfase_small"/>
</dbReference>
<dbReference type="GO" id="GO:0004587">
    <property type="term" value="F:ornithine aminotransferase activity"/>
    <property type="evidence" value="ECO:0007669"/>
    <property type="project" value="UniProtKB-EC"/>
</dbReference>
<dbReference type="Proteomes" id="UP000670475">
    <property type="component" value="Unassembled WGS sequence"/>
</dbReference>
<evidence type="ECO:0000256" key="5">
    <source>
        <dbReference type="ARBA" id="ARBA00022650"/>
    </source>
</evidence>
<evidence type="ECO:0000256" key="7">
    <source>
        <dbReference type="ARBA" id="ARBA00022898"/>
    </source>
</evidence>
<dbReference type="InterPro" id="IPR005814">
    <property type="entry name" value="Aminotrans_3"/>
</dbReference>
<keyword evidence="6 10" id="KW-0808">Transferase</keyword>
<keyword evidence="7 9" id="KW-0663">Pyridoxal phosphate</keyword>
<evidence type="ECO:0000256" key="1">
    <source>
        <dbReference type="ARBA" id="ARBA00001933"/>
    </source>
</evidence>
<evidence type="ECO:0000256" key="6">
    <source>
        <dbReference type="ARBA" id="ARBA00022679"/>
    </source>
</evidence>
<dbReference type="InterPro" id="IPR050103">
    <property type="entry name" value="Class-III_PLP-dep_AT"/>
</dbReference>
<dbReference type="FunFam" id="3.40.640.10:FF:000011">
    <property type="entry name" value="Ornithine aminotransferase"/>
    <property type="match status" value="1"/>
</dbReference>
<comment type="similarity">
    <text evidence="9">Belongs to the class-III pyridoxal-phosphate-dependent aminotransferase family.</text>
</comment>
<keyword evidence="4 10" id="KW-0032">Aminotransferase</keyword>
<dbReference type="Pfam" id="PF00202">
    <property type="entry name" value="Aminotran_3"/>
    <property type="match status" value="1"/>
</dbReference>
<comment type="pathway">
    <text evidence="2">Amino-acid biosynthesis; L-proline biosynthesis; L-glutamate 5-semialdehyde from L-ornithine: step 1/1.</text>
</comment>
<evidence type="ECO:0000256" key="9">
    <source>
        <dbReference type="RuleBase" id="RU003560"/>
    </source>
</evidence>
<evidence type="ECO:0000256" key="4">
    <source>
        <dbReference type="ARBA" id="ARBA00022576"/>
    </source>
</evidence>
<dbReference type="AlphaFoldDB" id="A0A940RYW2"/>
<evidence type="ECO:0000256" key="2">
    <source>
        <dbReference type="ARBA" id="ARBA00004998"/>
    </source>
</evidence>
<dbReference type="NCBIfam" id="TIGR01885">
    <property type="entry name" value="Orn_aminotrans"/>
    <property type="match status" value="1"/>
</dbReference>